<dbReference type="PIRSF" id="PIRSF005198">
    <property type="entry name" value="Antiviral_helicase_SKI2"/>
    <property type="match status" value="1"/>
</dbReference>
<evidence type="ECO:0000313" key="12">
    <source>
        <dbReference type="Proteomes" id="UP001194696"/>
    </source>
</evidence>
<dbReference type="SMART" id="SM00487">
    <property type="entry name" value="DEXDc"/>
    <property type="match status" value="1"/>
</dbReference>
<keyword evidence="5 11" id="KW-0347">Helicase</keyword>
<accession>A0ABQ7KHH6</accession>
<evidence type="ECO:0000256" key="4">
    <source>
        <dbReference type="ARBA" id="ARBA00022801"/>
    </source>
</evidence>
<dbReference type="PANTHER" id="PTHR12131:SF7">
    <property type="entry name" value="EXOSOME RNA HELICASE MTR4"/>
    <property type="match status" value="1"/>
</dbReference>
<dbReference type="PROSITE" id="PS51192">
    <property type="entry name" value="HELICASE_ATP_BIND_1"/>
    <property type="match status" value="1"/>
</dbReference>
<gene>
    <name evidence="11" type="primary">MTR4_1</name>
    <name evidence="11" type="ORF">BGZ96_005687</name>
</gene>
<keyword evidence="7" id="KW-0539">Nucleus</keyword>
<dbReference type="Pfam" id="PF00270">
    <property type="entry name" value="DEAD"/>
    <property type="match status" value="1"/>
</dbReference>
<feature type="region of interest" description="Disordered" evidence="8">
    <location>
        <begin position="1"/>
        <end position="50"/>
    </location>
</feature>
<dbReference type="InterPro" id="IPR025696">
    <property type="entry name" value="Beta-barrel_MTR4"/>
</dbReference>
<dbReference type="Gene3D" id="3.40.50.300">
    <property type="entry name" value="P-loop containing nucleotide triphosphate hydrolases"/>
    <property type="match status" value="2"/>
</dbReference>
<feature type="compositionally biased region" description="Acidic residues" evidence="8">
    <location>
        <begin position="7"/>
        <end position="17"/>
    </location>
</feature>
<organism evidence="11 12">
    <name type="scientific">Linnemannia gamsii</name>
    <dbReference type="NCBI Taxonomy" id="64522"/>
    <lineage>
        <taxon>Eukaryota</taxon>
        <taxon>Fungi</taxon>
        <taxon>Fungi incertae sedis</taxon>
        <taxon>Mucoromycota</taxon>
        <taxon>Mortierellomycotina</taxon>
        <taxon>Mortierellomycetes</taxon>
        <taxon>Mortierellales</taxon>
        <taxon>Mortierellaceae</taxon>
        <taxon>Linnemannia</taxon>
    </lineage>
</organism>
<comment type="subcellular location">
    <subcellularLocation>
        <location evidence="1">Nucleus</location>
    </subcellularLocation>
</comment>
<dbReference type="InterPro" id="IPR014001">
    <property type="entry name" value="Helicase_ATP-bd"/>
</dbReference>
<dbReference type="PROSITE" id="PS51194">
    <property type="entry name" value="HELICASE_CTER"/>
    <property type="match status" value="1"/>
</dbReference>
<feature type="region of interest" description="Disordered" evidence="8">
    <location>
        <begin position="386"/>
        <end position="415"/>
    </location>
</feature>
<evidence type="ECO:0000313" key="11">
    <source>
        <dbReference type="EMBL" id="KAG0297584.1"/>
    </source>
</evidence>
<feature type="compositionally biased region" description="Low complexity" evidence="8">
    <location>
        <begin position="394"/>
        <end position="405"/>
    </location>
</feature>
<evidence type="ECO:0000256" key="7">
    <source>
        <dbReference type="ARBA" id="ARBA00023242"/>
    </source>
</evidence>
<dbReference type="EMBL" id="JAAAIM010000027">
    <property type="protein sequence ID" value="KAG0297584.1"/>
    <property type="molecule type" value="Genomic_DNA"/>
</dbReference>
<feature type="domain" description="Helicase C-terminal" evidence="10">
    <location>
        <begin position="420"/>
        <end position="621"/>
    </location>
</feature>
<evidence type="ECO:0000256" key="6">
    <source>
        <dbReference type="ARBA" id="ARBA00022840"/>
    </source>
</evidence>
<dbReference type="InterPro" id="IPR016438">
    <property type="entry name" value="SKI2-like"/>
</dbReference>
<dbReference type="PANTHER" id="PTHR12131">
    <property type="entry name" value="ATP-DEPENDENT RNA AND DNA HELICASE"/>
    <property type="match status" value="1"/>
</dbReference>
<protein>
    <submittedName>
        <fullName evidence="11">ATP-dependent RNA helicase mtr4</fullName>
    </submittedName>
</protein>
<dbReference type="Pfam" id="PF08148">
    <property type="entry name" value="DSHCT"/>
    <property type="match status" value="1"/>
</dbReference>
<dbReference type="Gene3D" id="1.10.3380.30">
    <property type="match status" value="1"/>
</dbReference>
<comment type="caution">
    <text evidence="11">The sequence shown here is derived from an EMBL/GenBank/DDBJ whole genome shotgun (WGS) entry which is preliminary data.</text>
</comment>
<comment type="similarity">
    <text evidence="2">Belongs to the helicase family. SKI2 subfamily.</text>
</comment>
<dbReference type="InterPro" id="IPR011545">
    <property type="entry name" value="DEAD/DEAH_box_helicase_dom"/>
</dbReference>
<evidence type="ECO:0000256" key="5">
    <source>
        <dbReference type="ARBA" id="ARBA00022806"/>
    </source>
</evidence>
<keyword evidence="12" id="KW-1185">Reference proteome</keyword>
<reference evidence="11 12" key="1">
    <citation type="journal article" date="2020" name="Fungal Divers.">
        <title>Resolving the Mortierellaceae phylogeny through synthesis of multi-gene phylogenetics and phylogenomics.</title>
        <authorList>
            <person name="Vandepol N."/>
            <person name="Liber J."/>
            <person name="Desiro A."/>
            <person name="Na H."/>
            <person name="Kennedy M."/>
            <person name="Barry K."/>
            <person name="Grigoriev I.V."/>
            <person name="Miller A.N."/>
            <person name="O'Donnell K."/>
            <person name="Stajich J.E."/>
            <person name="Bonito G."/>
        </authorList>
    </citation>
    <scope>NUCLEOTIDE SEQUENCE [LARGE SCALE GENOMIC DNA]</scope>
    <source>
        <strain evidence="11 12">AD045</strain>
    </source>
</reference>
<dbReference type="SMART" id="SM00490">
    <property type="entry name" value="HELICc"/>
    <property type="match status" value="1"/>
</dbReference>
<dbReference type="InterPro" id="IPR001650">
    <property type="entry name" value="Helicase_C-like"/>
</dbReference>
<dbReference type="SMART" id="SM01142">
    <property type="entry name" value="DSHCT"/>
    <property type="match status" value="1"/>
</dbReference>
<evidence type="ECO:0000259" key="9">
    <source>
        <dbReference type="PROSITE" id="PS51192"/>
    </source>
</evidence>
<dbReference type="InterPro" id="IPR012961">
    <property type="entry name" value="Ski2/MTR4_C"/>
</dbReference>
<sequence length="1111" mass="124334">MFSGDIDGFDVFDEDNREDFSHLTPSTKPTTPRQPQHAASQPPPSGKGKLTNRQIQDMEVHMQDPDDDNNNNNKFHHSRIHSEDDGDMDTDTERLLAQVNDIIPTITDDFEEDLQREVAYAPGLMAATEGENVILSHQVRHQVALPPNWNYTPISQHTPKNPPAKTYPFTLDPFQKLATYSIERGESVLVSAHTSAGKTVVAEFAIATSLQNKQRVIYTSPIKALSNQKYRELSEEFKDVGLMTGDVTINPSASCLVMTTEILRGMLYRGSEVMREVAWVIFDEIHYMRDAERGVVWEETIILLPAQCHYVFLSATIPNAMEFAEWVCKNKEQPCHVVYTDFRPTPLQHYLFPSGGEGIYLVVDEKGQFREDNFNQALAAIVESNPKKGKKSKSGSNNHSNNNKIKGADKKDMSTDGPSDIYKIVKMIQAKNLYPVIVFSFSKRECEALALQMSNLGFNSDKEGKLVLQVFNNAISSLSECDRTLPQIKHLLPLLQRGIGIHHAGLLPILKEVIEILFQEGLVKVLFATETFSIGLNMPAKTVIFTGVQKFDGEKMRWVSGGEYIQMSGRAGRRGLDDRGVVIMMLDQKMEPAVAQGMVLGTTDPLNSAFYLSYYMILNLMRIEGFSPEFMLEHCFYQFQTAGNIPKIKQELLKWQTVVAKIQFTPVEELSLEQYHDLRVQLATCAKEIRSIVFNPQHSLQYLQSGRVVNIAFDTQPVGWGVLTGYQKARPAPGKKASDSADGDKPAVSFILDVLLSFPRDTKFLHGSGGVVIGIEDSQKGKIVQPTEFAAVKVSLDAVRYIGAPLISLPKDIRTSPVSRANALRALLELQRLCPDGIPILDPVEDMGIRTPALQRVVHQVETLEDLLYKHPMVNLRSGNNQAKYERFLERNDAKAKIRSLKAQLSKAVAITQMTELKDRKRVLRRLAFTTAADVAVVKGRVACEINTGDGLLLTELIFNGTFRELTVEQTVALMSCFCFQEKLDAAPAKLKEVLSVPFKMLQETARAIATVEVECNIPDVDADAYMQKFKPDMMDVAFAWANGATFEEIITMTDAFEGSIIRMFRLLEELMRQMAAACKSLGNEELEKKFLDGITSIKRGVVFAASLYLF</sequence>
<evidence type="ECO:0000256" key="8">
    <source>
        <dbReference type="SAM" id="MobiDB-lite"/>
    </source>
</evidence>
<dbReference type="Pfam" id="PF21408">
    <property type="entry name" value="MTR4-like_stalk"/>
    <property type="match status" value="1"/>
</dbReference>
<keyword evidence="4" id="KW-0378">Hydrolase</keyword>
<evidence type="ECO:0000256" key="1">
    <source>
        <dbReference type="ARBA" id="ARBA00004123"/>
    </source>
</evidence>
<dbReference type="Proteomes" id="UP001194696">
    <property type="component" value="Unassembled WGS sequence"/>
</dbReference>
<dbReference type="GO" id="GO:0004386">
    <property type="term" value="F:helicase activity"/>
    <property type="evidence" value="ECO:0007669"/>
    <property type="project" value="UniProtKB-KW"/>
</dbReference>
<dbReference type="InterPro" id="IPR048392">
    <property type="entry name" value="MTR4-like_stalk"/>
</dbReference>
<dbReference type="CDD" id="cd18795">
    <property type="entry name" value="SF2_C_Ski2"/>
    <property type="match status" value="1"/>
</dbReference>
<dbReference type="Gene3D" id="1.20.1500.20">
    <property type="match status" value="1"/>
</dbReference>
<keyword evidence="3" id="KW-0547">Nucleotide-binding</keyword>
<evidence type="ECO:0000259" key="10">
    <source>
        <dbReference type="PROSITE" id="PS51194"/>
    </source>
</evidence>
<dbReference type="SUPFAM" id="SSF52540">
    <property type="entry name" value="P-loop containing nucleoside triphosphate hydrolases"/>
    <property type="match status" value="1"/>
</dbReference>
<dbReference type="Gene3D" id="2.40.30.300">
    <property type="match status" value="1"/>
</dbReference>
<feature type="domain" description="Helicase ATP-binding" evidence="9">
    <location>
        <begin position="179"/>
        <end position="335"/>
    </location>
</feature>
<evidence type="ECO:0000256" key="2">
    <source>
        <dbReference type="ARBA" id="ARBA00010140"/>
    </source>
</evidence>
<dbReference type="Pfam" id="PF00271">
    <property type="entry name" value="Helicase_C"/>
    <property type="match status" value="1"/>
</dbReference>
<dbReference type="CDD" id="cd18024">
    <property type="entry name" value="DEXHc_Mtr4-like"/>
    <property type="match status" value="1"/>
</dbReference>
<dbReference type="InterPro" id="IPR027417">
    <property type="entry name" value="P-loop_NTPase"/>
</dbReference>
<dbReference type="InterPro" id="IPR050699">
    <property type="entry name" value="RNA-DNA_Helicase"/>
</dbReference>
<name>A0ABQ7KHH6_9FUNG</name>
<feature type="region of interest" description="Disordered" evidence="8">
    <location>
        <begin position="62"/>
        <end position="88"/>
    </location>
</feature>
<proteinExistence type="inferred from homology"/>
<evidence type="ECO:0000256" key="3">
    <source>
        <dbReference type="ARBA" id="ARBA00022741"/>
    </source>
</evidence>
<keyword evidence="6" id="KW-0067">ATP-binding</keyword>
<dbReference type="Pfam" id="PF13234">
    <property type="entry name" value="MTR4_beta-barrel"/>
    <property type="match status" value="1"/>
</dbReference>